<proteinExistence type="predicted"/>
<name>A0A5J9USM6_9POAL</name>
<dbReference type="InterPro" id="IPR032675">
    <property type="entry name" value="LRR_dom_sf"/>
</dbReference>
<dbReference type="PANTHER" id="PTHR33463">
    <property type="entry name" value="NB-ARC DOMAIN-CONTAINING PROTEIN-RELATED"/>
    <property type="match status" value="1"/>
</dbReference>
<dbReference type="EMBL" id="RWGY01000013">
    <property type="protein sequence ID" value="TVU26596.1"/>
    <property type="molecule type" value="Genomic_DNA"/>
</dbReference>
<dbReference type="Gene3D" id="3.80.10.10">
    <property type="entry name" value="Ribonuclease Inhibitor"/>
    <property type="match status" value="3"/>
</dbReference>
<feature type="non-terminal residue" evidence="1">
    <location>
        <position position="1"/>
    </location>
</feature>
<protein>
    <recommendedName>
        <fullName evidence="3">NB-ARC domain-containing protein</fullName>
    </recommendedName>
</protein>
<evidence type="ECO:0000313" key="2">
    <source>
        <dbReference type="Proteomes" id="UP000324897"/>
    </source>
</evidence>
<comment type="caution">
    <text evidence="1">The sequence shown here is derived from an EMBL/GenBank/DDBJ whole genome shotgun (WGS) entry which is preliminary data.</text>
</comment>
<dbReference type="OrthoDB" id="674107at2759"/>
<sequence length="1170" mass="134112">MCPASGTSRQPWKDGSHDGWTFSERTGLYDDWTSFAPLEAKVAEWTREHPVIWNVGIGPTASFVQTLTRLLFECTKDLYYEPDDHVIRVGPPTTAAASNKHRLAFEVFMEMSRIHKISLPYEELKQLAEEESYYGYGTISHSLMLKVFKDEFKAYFKPSLESGLVYSSEGDLTEIRQMIIQAQKKKRFLLLLENLHFPISPIILVYATWKRPSLAQNRWLISTTSKDVCNSTRQLEEPGFKNVTFCHPSPEYYYSPPFDDLLERDWAVLTKEALRDATRSIYNALQQQRDEEFWLHAAQHCLYYSILYHHPLEGASKHEESTTTTTVSSDELVRCWVAEGLLSSITSPFDIPSGTDKKQSNHYCRSAYEVGRIVINALQEYSLLPVYPDSAPTDSPAVSSSQDAVTALSKLAEDVPRLKQAELSDGAKSDRLRWVSFMNDDGRHVSWDWRGWRNAEFLPGERTISTLILRGCSDISGFPFDKVLNHRLRVLDLSYTMIDSLPPWLSLLLNLLLLSLRGCSKLNKLSPPELNSSEGDKTPALENLGNLQVLDMNGVPLLELTQQDGTNKSNLHYLDLSGSRVITLPSEFFSEMSSLEELILGNCSNLKGLPLSLAKLTNLLILHVEGTQIICFPEDIFIELQRLRTLKLINNKLLLSLPVSLSKASGLKEFHIYNCISLRLQFLLDILPPYLEDLFIKAWEGLEDIEIHGHPNLTTFSLSAPWIQCLSLRGCRNLKTLNLSDDIVALEAVDLSGTAIEEVPHNLPNQPQLRILLLMNVPCFKRFPWHQLVRFPKVFCLDHNGDDNNQFLKVFTQQKICADEKHHREKTTNTAELKINDSRIFHSFTADAARKLVMHGHFLQSFNVHIGARGKEPWNKEVELCTNIKKLSPYHDVHFSDATSIVSMTKLQPRQRHVEIFAMDRYPHGLRQLLSVTQSIFITDDAFVKCLNDLNYDFISLEACQLQHCHQMTVVFRMSSVSSDDFFPSLEILQACNLENLLNFVEPSRLPYSELITLKLVKHIHLENCPRLEKIFPCSLSLPALESLVILFCTNLKTIFYKQSNYHVELSPLPNIKRVYLQELPQLKHIHDDIKFSFETPKWETLFVRGCQSFRHLPLLRKNYPKSKVNVSGERDWWDKLQGSLPEQRNYYLPVPPPEFASRKKGVVIKTYLR</sequence>
<keyword evidence="2" id="KW-1185">Reference proteome</keyword>
<dbReference type="AlphaFoldDB" id="A0A5J9USM6"/>
<evidence type="ECO:0008006" key="3">
    <source>
        <dbReference type="Google" id="ProtNLM"/>
    </source>
</evidence>
<dbReference type="InterPro" id="IPR001611">
    <property type="entry name" value="Leu-rich_rpt"/>
</dbReference>
<evidence type="ECO:0000313" key="1">
    <source>
        <dbReference type="EMBL" id="TVU26596.1"/>
    </source>
</evidence>
<dbReference type="PANTHER" id="PTHR33463:SF22">
    <property type="entry name" value="NB-ARC DOMAIN-CONTAINING PROTEIN"/>
    <property type="match status" value="1"/>
</dbReference>
<accession>A0A5J9USM6</accession>
<dbReference type="PROSITE" id="PS51450">
    <property type="entry name" value="LRR"/>
    <property type="match status" value="1"/>
</dbReference>
<dbReference type="InterPro" id="IPR050905">
    <property type="entry name" value="Plant_NBS-LRR"/>
</dbReference>
<dbReference type="Gramene" id="TVU26596">
    <property type="protein sequence ID" value="TVU26596"/>
    <property type="gene ID" value="EJB05_29150"/>
</dbReference>
<dbReference type="Proteomes" id="UP000324897">
    <property type="component" value="Chromosome 2"/>
</dbReference>
<gene>
    <name evidence="1" type="ORF">EJB05_29150</name>
</gene>
<reference evidence="1 2" key="1">
    <citation type="journal article" date="2019" name="Sci. Rep.">
        <title>A high-quality genome of Eragrostis curvula grass provides insights into Poaceae evolution and supports new strategies to enhance forage quality.</title>
        <authorList>
            <person name="Carballo J."/>
            <person name="Santos B.A.C.M."/>
            <person name="Zappacosta D."/>
            <person name="Garbus I."/>
            <person name="Selva J.P."/>
            <person name="Gallo C.A."/>
            <person name="Diaz A."/>
            <person name="Albertini E."/>
            <person name="Caccamo M."/>
            <person name="Echenique V."/>
        </authorList>
    </citation>
    <scope>NUCLEOTIDE SEQUENCE [LARGE SCALE GENOMIC DNA]</scope>
    <source>
        <strain evidence="2">cv. Victoria</strain>
        <tissue evidence="1">Leaf</tissue>
    </source>
</reference>
<dbReference type="SUPFAM" id="SSF52058">
    <property type="entry name" value="L domain-like"/>
    <property type="match status" value="2"/>
</dbReference>
<organism evidence="1 2">
    <name type="scientific">Eragrostis curvula</name>
    <name type="common">weeping love grass</name>
    <dbReference type="NCBI Taxonomy" id="38414"/>
    <lineage>
        <taxon>Eukaryota</taxon>
        <taxon>Viridiplantae</taxon>
        <taxon>Streptophyta</taxon>
        <taxon>Embryophyta</taxon>
        <taxon>Tracheophyta</taxon>
        <taxon>Spermatophyta</taxon>
        <taxon>Magnoliopsida</taxon>
        <taxon>Liliopsida</taxon>
        <taxon>Poales</taxon>
        <taxon>Poaceae</taxon>
        <taxon>PACMAD clade</taxon>
        <taxon>Chloridoideae</taxon>
        <taxon>Eragrostideae</taxon>
        <taxon>Eragrostidinae</taxon>
        <taxon>Eragrostis</taxon>
    </lineage>
</organism>